<keyword evidence="12" id="KW-1185">Reference proteome</keyword>
<evidence type="ECO:0000256" key="6">
    <source>
        <dbReference type="ARBA" id="ARBA00023163"/>
    </source>
</evidence>
<feature type="compositionally biased region" description="Polar residues" evidence="9">
    <location>
        <begin position="264"/>
        <end position="276"/>
    </location>
</feature>
<dbReference type="PANTHER" id="PTHR10129:SF25">
    <property type="entry name" value="TRANSCRIPTION FACTOR MAFF"/>
    <property type="match status" value="1"/>
</dbReference>
<dbReference type="GO" id="GO:0000978">
    <property type="term" value="F:RNA polymerase II cis-regulatory region sequence-specific DNA binding"/>
    <property type="evidence" value="ECO:0007669"/>
    <property type="project" value="TreeGrafter"/>
</dbReference>
<dbReference type="PANTHER" id="PTHR10129">
    <property type="entry name" value="TRANSCRIPTION FACTOR MAF"/>
    <property type="match status" value="1"/>
</dbReference>
<comment type="subcellular location">
    <subcellularLocation>
        <location evidence="1">Nucleus</location>
    </subcellularLocation>
</comment>
<dbReference type="InterPro" id="IPR004827">
    <property type="entry name" value="bZIP"/>
</dbReference>
<sequence length="382" mass="42678">MTSERNSKALKVKRECGENVPILSDSELMSLSVRELNLHLRGLSREEVQKLKQRRRTLKNRGYAASCRVKRVSQREALEQQKKELQREVERLGAENDGMRRELEGLGRAAGRPAAVRPRAGVRRGQHPGHGAAPQHGLGHHHRQEPRPAADTKRAGGLLGAGGGGAGMEQGEGYPELTLTLTHTHTHTYTHACRDTWRGGGRRTIQMISTYEKTHFMFSCSDLRLRRHTHTHTQHLYTHAYTHIHTHTRTHLPVIPGLTRGPGRTQTEATQLSSRVPSLDNADRAASAHVCPCVYGHLYGCGLCLVYLTAPPPTHPVEQQQQQYSWREGRRLGQRLLLFARHRLRSPLPRVSTDPSGSTSHFVATGLKKGGGVGLCTFFRQF</sequence>
<dbReference type="CDD" id="cd14717">
    <property type="entry name" value="bZIP_Maf_small"/>
    <property type="match status" value="1"/>
</dbReference>
<dbReference type="InterPro" id="IPR046347">
    <property type="entry name" value="bZIP_sf"/>
</dbReference>
<keyword evidence="7" id="KW-0539">Nucleus</keyword>
<dbReference type="SUPFAM" id="SSF57959">
    <property type="entry name" value="Leucine zipper domain"/>
    <property type="match status" value="1"/>
</dbReference>
<dbReference type="AlphaFoldDB" id="A0A8C5BWR9"/>
<evidence type="ECO:0000256" key="4">
    <source>
        <dbReference type="ARBA" id="ARBA00023015"/>
    </source>
</evidence>
<feature type="coiled-coil region" evidence="8">
    <location>
        <begin position="41"/>
        <end position="102"/>
    </location>
</feature>
<feature type="compositionally biased region" description="Low complexity" evidence="9">
    <location>
        <begin position="109"/>
        <end position="119"/>
    </location>
</feature>
<dbReference type="InterPro" id="IPR004826">
    <property type="entry name" value="bZIP_Maf"/>
</dbReference>
<dbReference type="FunFam" id="1.20.5.170:FF:000011">
    <property type="entry name" value="Transcription factor MafG, putative"/>
    <property type="match status" value="1"/>
</dbReference>
<dbReference type="Pfam" id="PF03131">
    <property type="entry name" value="bZIP_Maf"/>
    <property type="match status" value="1"/>
</dbReference>
<evidence type="ECO:0000256" key="7">
    <source>
        <dbReference type="ARBA" id="ARBA00023242"/>
    </source>
</evidence>
<protein>
    <submittedName>
        <fullName evidence="11">V-maf avian musculoaponeurotic fibrosarcoma oncogene homolog F</fullName>
    </submittedName>
</protein>
<dbReference type="InterPro" id="IPR008917">
    <property type="entry name" value="TF_DNA-bd_sf"/>
</dbReference>
<comment type="similarity">
    <text evidence="2">Belongs to the bZIP family. Maf subfamily.</text>
</comment>
<feature type="region of interest" description="Disordered" evidence="9">
    <location>
        <begin position="254"/>
        <end position="276"/>
    </location>
</feature>
<evidence type="ECO:0000313" key="11">
    <source>
        <dbReference type="Ensembl" id="ENSGMOP00000053221.1"/>
    </source>
</evidence>
<keyword evidence="3" id="KW-0678">Repressor</keyword>
<dbReference type="GeneTree" id="ENSGT00940000161112"/>
<evidence type="ECO:0000259" key="10">
    <source>
        <dbReference type="PROSITE" id="PS50217"/>
    </source>
</evidence>
<dbReference type="Ensembl" id="ENSGMOT00000062134.1">
    <property type="protein sequence ID" value="ENSGMOP00000053221.1"/>
    <property type="gene ID" value="ENSGMOG00000024884.1"/>
</dbReference>
<keyword evidence="8" id="KW-0175">Coiled coil</keyword>
<keyword evidence="6" id="KW-0804">Transcription</keyword>
<keyword evidence="5" id="KW-0238">DNA-binding</keyword>
<feature type="region of interest" description="Disordered" evidence="9">
    <location>
        <begin position="109"/>
        <end position="172"/>
    </location>
</feature>
<feature type="compositionally biased region" description="Basic and acidic residues" evidence="9">
    <location>
        <begin position="145"/>
        <end position="154"/>
    </location>
</feature>
<keyword evidence="4" id="KW-0805">Transcription regulation</keyword>
<evidence type="ECO:0000256" key="3">
    <source>
        <dbReference type="ARBA" id="ARBA00022491"/>
    </source>
</evidence>
<evidence type="ECO:0000256" key="2">
    <source>
        <dbReference type="ARBA" id="ARBA00008500"/>
    </source>
</evidence>
<dbReference type="Proteomes" id="UP000694546">
    <property type="component" value="Chromosome 18"/>
</dbReference>
<feature type="domain" description="BZIP" evidence="10">
    <location>
        <begin position="50"/>
        <end position="106"/>
    </location>
</feature>
<evidence type="ECO:0000256" key="8">
    <source>
        <dbReference type="SAM" id="Coils"/>
    </source>
</evidence>
<dbReference type="GO" id="GO:0045604">
    <property type="term" value="P:regulation of epidermal cell differentiation"/>
    <property type="evidence" value="ECO:0007669"/>
    <property type="project" value="TreeGrafter"/>
</dbReference>
<dbReference type="SUPFAM" id="SSF47454">
    <property type="entry name" value="A DNA-binding domain in eukaryotic transcription factors"/>
    <property type="match status" value="1"/>
</dbReference>
<proteinExistence type="inferred from homology"/>
<dbReference type="GO" id="GO:0000981">
    <property type="term" value="F:DNA-binding transcription factor activity, RNA polymerase II-specific"/>
    <property type="evidence" value="ECO:0007669"/>
    <property type="project" value="TreeGrafter"/>
</dbReference>
<dbReference type="Gene3D" id="1.20.5.170">
    <property type="match status" value="1"/>
</dbReference>
<reference evidence="11" key="2">
    <citation type="submission" date="2025-09" db="UniProtKB">
        <authorList>
            <consortium name="Ensembl"/>
        </authorList>
    </citation>
    <scope>IDENTIFICATION</scope>
</reference>
<evidence type="ECO:0000256" key="9">
    <source>
        <dbReference type="SAM" id="MobiDB-lite"/>
    </source>
</evidence>
<dbReference type="GO" id="GO:0005634">
    <property type="term" value="C:nucleus"/>
    <property type="evidence" value="ECO:0007669"/>
    <property type="project" value="UniProtKB-SubCell"/>
</dbReference>
<evidence type="ECO:0000313" key="12">
    <source>
        <dbReference type="Proteomes" id="UP000694546"/>
    </source>
</evidence>
<reference evidence="11" key="1">
    <citation type="submission" date="2025-08" db="UniProtKB">
        <authorList>
            <consortium name="Ensembl"/>
        </authorList>
    </citation>
    <scope>IDENTIFICATION</scope>
</reference>
<accession>A0A8C5BWR9</accession>
<dbReference type="SMART" id="SM00338">
    <property type="entry name" value="BRLZ"/>
    <property type="match status" value="1"/>
</dbReference>
<dbReference type="PROSITE" id="PS50217">
    <property type="entry name" value="BZIP"/>
    <property type="match status" value="1"/>
</dbReference>
<organism evidence="11 12">
    <name type="scientific">Gadus morhua</name>
    <name type="common">Atlantic cod</name>
    <dbReference type="NCBI Taxonomy" id="8049"/>
    <lineage>
        <taxon>Eukaryota</taxon>
        <taxon>Metazoa</taxon>
        <taxon>Chordata</taxon>
        <taxon>Craniata</taxon>
        <taxon>Vertebrata</taxon>
        <taxon>Euteleostomi</taxon>
        <taxon>Actinopterygii</taxon>
        <taxon>Neopterygii</taxon>
        <taxon>Teleostei</taxon>
        <taxon>Neoteleostei</taxon>
        <taxon>Acanthomorphata</taxon>
        <taxon>Zeiogadaria</taxon>
        <taxon>Gadariae</taxon>
        <taxon>Gadiformes</taxon>
        <taxon>Gadoidei</taxon>
        <taxon>Gadidae</taxon>
        <taxon>Gadus</taxon>
    </lineage>
</organism>
<evidence type="ECO:0000256" key="1">
    <source>
        <dbReference type="ARBA" id="ARBA00004123"/>
    </source>
</evidence>
<dbReference type="InterPro" id="IPR024874">
    <property type="entry name" value="Transcription_factor_Maf_fam"/>
</dbReference>
<feature type="compositionally biased region" description="Gly residues" evidence="9">
    <location>
        <begin position="157"/>
        <end position="170"/>
    </location>
</feature>
<name>A0A8C5BWR9_GADMO</name>
<evidence type="ECO:0000256" key="5">
    <source>
        <dbReference type="ARBA" id="ARBA00023125"/>
    </source>
</evidence>